<dbReference type="OrthoDB" id="389335at2"/>
<dbReference type="PATRIC" id="fig|216946.3.peg.302"/>
<evidence type="ECO:0008006" key="3">
    <source>
        <dbReference type="Google" id="ProtNLM"/>
    </source>
</evidence>
<protein>
    <recommendedName>
        <fullName evidence="3">Lipoprotein</fullName>
    </recommendedName>
</protein>
<organism evidence="1 2">
    <name type="scientific">Spiroplasma turonicum</name>
    <dbReference type="NCBI Taxonomy" id="216946"/>
    <lineage>
        <taxon>Bacteria</taxon>
        <taxon>Bacillati</taxon>
        <taxon>Mycoplasmatota</taxon>
        <taxon>Mollicutes</taxon>
        <taxon>Entomoplasmatales</taxon>
        <taxon>Spiroplasmataceae</taxon>
        <taxon>Spiroplasma</taxon>
    </lineage>
</organism>
<evidence type="ECO:0000313" key="2">
    <source>
        <dbReference type="Proteomes" id="UP000067243"/>
    </source>
</evidence>
<dbReference type="PROSITE" id="PS51257">
    <property type="entry name" value="PROKAR_LIPOPROTEIN"/>
    <property type="match status" value="1"/>
</dbReference>
<proteinExistence type="predicted"/>
<dbReference type="EMBL" id="CP012328">
    <property type="protein sequence ID" value="AKU79547.1"/>
    <property type="molecule type" value="Genomic_DNA"/>
</dbReference>
<sequence length="630" mass="74279">MVKKIILFFSIFLTIFNTFLVLSCSKTPNTSQDSIKNEFQYNALFKNYVSDLSNVIENWYVNYVKNVDFFEDDGTSDKLFFNANTLKRASELNIKINDVSPTIIDINSNNFKPFYEGYINDIKSITNYNVLIDSINNFKTIEKYSYLTKGIDSIFNSFDIVEGTNKFYFQSITQSNENKITNDKIINNFIFDVSFNYNSWNNKVLNKSIGLQNTFKFTYYKSTNITKIISNVKNVFEKNLSKHSNITWDNIKNDNLNENKYIKIKQKTLSYFKTIEKDVLNEIHSVFNNQDKNSFRLEKIDNNKSIFSDVNYVNQIEADQTNSNQYEWHTKNKGEELYDLIFRKNYEKKLFNINNQNISLDQTLKTFLDNNVVKYIESYKERLKKYISNNNLNISLNDIITSSKVGYININNLRLFNGNKYIDIGNIKLLISYSINNEKIIELNDKDILNSENYIMLYNNLTKGIQDFQEAFGVINNMENKDRIISFSSFKDYYGRNYFTYIESALNKKDPTDWTLLSKYLSLDVDEPTVNNIWKNKAYDNQEIFEWKVEKSNYFVKLKSDTLNNAAFIIEDYLKNTNSSESSDIEYGEKEIKFIYKNELINASFKTDKIWGIYNGENYKDKTIFEIVKI</sequence>
<gene>
    <name evidence="1" type="ORF">STURON_00301</name>
</gene>
<accession>A0A0K1P6Q0</accession>
<evidence type="ECO:0000313" key="1">
    <source>
        <dbReference type="EMBL" id="AKU79547.1"/>
    </source>
</evidence>
<keyword evidence="2" id="KW-1185">Reference proteome</keyword>
<name>A0A0K1P6Q0_9MOLU</name>
<dbReference type="Proteomes" id="UP000067243">
    <property type="component" value="Chromosome"/>
</dbReference>
<dbReference type="STRING" id="216946.STURO_v1c03020"/>
<dbReference type="AlphaFoldDB" id="A0A0K1P6Q0"/>
<reference evidence="1 2" key="1">
    <citation type="journal article" date="2015" name="Genome Announc.">
        <title>Complete Genome Sequence of Spiroplasma turonicum Strain Tab4cT, a Parasite of a Horse Fly, Haematopota sp. (Diptera: Tabanidae).</title>
        <authorList>
            <person name="Davis R.E."/>
            <person name="Shao J."/>
            <person name="Zhao Y."/>
            <person name="Gasparich G.E."/>
            <person name="Gaynor B.J."/>
            <person name="Donofrio N."/>
        </authorList>
    </citation>
    <scope>NUCLEOTIDE SEQUENCE [LARGE SCALE GENOMIC DNA]</scope>
    <source>
        <strain evidence="1 2">Tab4c</strain>
    </source>
</reference>
<dbReference type="RefSeq" id="WP_075048146.1">
    <property type="nucleotide sequence ID" value="NZ_CP012328.1"/>
</dbReference>
<dbReference type="KEGG" id="stur:STURON_00301"/>